<dbReference type="InterPro" id="IPR036514">
    <property type="entry name" value="SGNH_hydro_sf"/>
</dbReference>
<dbReference type="AlphaFoldDB" id="A0A7X1N7Q1"/>
<dbReference type="EMBL" id="WHNP01000006">
    <property type="protein sequence ID" value="MPW16895.1"/>
    <property type="molecule type" value="Genomic_DNA"/>
</dbReference>
<dbReference type="SUPFAM" id="SSF52266">
    <property type="entry name" value="SGNH hydrolase"/>
    <property type="match status" value="1"/>
</dbReference>
<organism evidence="2 3">
    <name type="scientific">Paraburkholderia franconis</name>
    <dbReference type="NCBI Taxonomy" id="2654983"/>
    <lineage>
        <taxon>Bacteria</taxon>
        <taxon>Pseudomonadati</taxon>
        <taxon>Pseudomonadota</taxon>
        <taxon>Betaproteobacteria</taxon>
        <taxon>Burkholderiales</taxon>
        <taxon>Burkholderiaceae</taxon>
        <taxon>Paraburkholderia</taxon>
    </lineage>
</organism>
<evidence type="ECO:0000259" key="1">
    <source>
        <dbReference type="Pfam" id="PF13472"/>
    </source>
</evidence>
<dbReference type="RefSeq" id="WP_152757279.1">
    <property type="nucleotide sequence ID" value="NZ_WHNP01000006.1"/>
</dbReference>
<feature type="domain" description="SGNH hydrolase-type esterase" evidence="1">
    <location>
        <begin position="40"/>
        <end position="186"/>
    </location>
</feature>
<keyword evidence="3" id="KW-1185">Reference proteome</keyword>
<name>A0A7X1N7Q1_9BURK</name>
<dbReference type="Pfam" id="PF13472">
    <property type="entry name" value="Lipase_GDSL_2"/>
    <property type="match status" value="1"/>
</dbReference>
<sequence length="218" mass="22672">MPASDPGPASTPIVNIDVYGDDASMGIASYGFGMPTMIKPASASLQDALRKQFNDTGITVANHATGGRAASLPNLLDGMDGGGAAFAQRLTATQSTIVIISYGLNEQYGGESVSDFSGYLAQAIQIVRDAGRRPVIETPSPTCDSDHPFTANYAAAIKAAGATYNVPVIDNYAAISALTDWRAHMDSTCTLPDESLQQFKATQELAVIAPLVKAALGE</sequence>
<dbReference type="GO" id="GO:0016788">
    <property type="term" value="F:hydrolase activity, acting on ester bonds"/>
    <property type="evidence" value="ECO:0007669"/>
    <property type="project" value="UniProtKB-ARBA"/>
</dbReference>
<comment type="caution">
    <text evidence="2">The sequence shown here is derived from an EMBL/GenBank/DDBJ whole genome shotgun (WGS) entry which is preliminary data.</text>
</comment>
<evidence type="ECO:0000313" key="2">
    <source>
        <dbReference type="EMBL" id="MPW16895.1"/>
    </source>
</evidence>
<accession>A0A7X1N7Q1</accession>
<dbReference type="Proteomes" id="UP000484381">
    <property type="component" value="Unassembled WGS sequence"/>
</dbReference>
<evidence type="ECO:0000313" key="3">
    <source>
        <dbReference type="Proteomes" id="UP000484381"/>
    </source>
</evidence>
<gene>
    <name evidence="2" type="ORF">GCT13_08115</name>
</gene>
<reference evidence="2 3" key="1">
    <citation type="submission" date="2019-10" db="EMBL/GenBank/DDBJ databases">
        <title>Paraburkholderia sp. isolated from nodules of Mimosa pudica from Brazilian Atlantic Forest soils.</title>
        <authorList>
            <person name="Paulitsch F."/>
            <person name="Hungria M."/>
            <person name="Dall'Agnol R."/>
        </authorList>
    </citation>
    <scope>NUCLEOTIDE SEQUENCE [LARGE SCALE GENOMIC DNA]</scope>
    <source>
        <strain evidence="2 3">CNPSo 3157</strain>
    </source>
</reference>
<dbReference type="Gene3D" id="3.40.50.1110">
    <property type="entry name" value="SGNH hydrolase"/>
    <property type="match status" value="1"/>
</dbReference>
<protein>
    <recommendedName>
        <fullName evidence="1">SGNH hydrolase-type esterase domain-containing protein</fullName>
    </recommendedName>
</protein>
<proteinExistence type="predicted"/>
<dbReference type="InterPro" id="IPR013830">
    <property type="entry name" value="SGNH_hydro"/>
</dbReference>